<dbReference type="InterPro" id="IPR014756">
    <property type="entry name" value="Ig_E-set"/>
</dbReference>
<dbReference type="GO" id="GO:0007399">
    <property type="term" value="P:nervous system development"/>
    <property type="evidence" value="ECO:0007669"/>
    <property type="project" value="UniProtKB-ARBA"/>
</dbReference>
<dbReference type="STRING" id="52904.ENSSMAP00000015073"/>
<evidence type="ECO:0000313" key="4">
    <source>
        <dbReference type="Proteomes" id="UP000246464"/>
    </source>
</evidence>
<dbReference type="EMBL" id="CP026251">
    <property type="protein sequence ID" value="AWP06942.1"/>
    <property type="molecule type" value="Genomic_DNA"/>
</dbReference>
<dbReference type="InterPro" id="IPR014752">
    <property type="entry name" value="Arrestin-like_C"/>
</dbReference>
<dbReference type="InterPro" id="IPR011021">
    <property type="entry name" value="Arrestin-like_N"/>
</dbReference>
<dbReference type="SUPFAM" id="SSF81296">
    <property type="entry name" value="E set domains"/>
    <property type="match status" value="3"/>
</dbReference>
<dbReference type="Gene3D" id="2.60.40.640">
    <property type="match status" value="3"/>
</dbReference>
<evidence type="ECO:0000256" key="1">
    <source>
        <dbReference type="ARBA" id="ARBA00005298"/>
    </source>
</evidence>
<dbReference type="SMART" id="SM01017">
    <property type="entry name" value="Arrestin_C"/>
    <property type="match status" value="1"/>
</dbReference>
<keyword evidence="4" id="KW-1185">Reference proteome</keyword>
<dbReference type="Pfam" id="PF02752">
    <property type="entry name" value="Arrestin_C"/>
    <property type="match status" value="1"/>
</dbReference>
<dbReference type="InterPro" id="IPR050357">
    <property type="entry name" value="Arrestin_domain-protein"/>
</dbReference>
<name>A0A2U9BUA6_SCOMX</name>
<evidence type="ECO:0000259" key="2">
    <source>
        <dbReference type="SMART" id="SM01017"/>
    </source>
</evidence>
<dbReference type="Pfam" id="PF00339">
    <property type="entry name" value="Arrestin_N"/>
    <property type="match status" value="2"/>
</dbReference>
<dbReference type="PANTHER" id="PTHR11188">
    <property type="entry name" value="ARRESTIN DOMAIN CONTAINING PROTEIN"/>
    <property type="match status" value="1"/>
</dbReference>
<protein>
    <submittedName>
        <fullName evidence="3">Putative arrestin domain-containing protein 3-like</fullName>
    </submittedName>
</protein>
<dbReference type="GO" id="GO:0005737">
    <property type="term" value="C:cytoplasm"/>
    <property type="evidence" value="ECO:0007669"/>
    <property type="project" value="TreeGrafter"/>
</dbReference>
<sequence length="613" mass="69816">MTIQNFSIEYDAINSQNTFTNGDTINGRIILEVSKETKIQSLMFIAKGKANVIWHEHYGQHQHRVFWSDEKYYEIQHHILREARQDGTEVVGKGRHIFPFSFKIPERKIPSSFKDCTGKIVHKVGAELKQSMKLTKKAKAHFTFVSKADMDIPDLMEPQYGCKDKSLKVFGSGNVSMNVHTKRMGYMQGEPVTVTVEITNRSSRGVKPKFILYEKRSFFAQGRRRVHTKEILKEKIEDVAKSESEESVTKVIPIPKRLPPSILNCSIIKLEYRLKIYLDIKCTKDPVIKLPIVVLPEVPAVKNSPAPAEFGFEALGKPNQPTWSSTPQQAAHQPLDPPPPYGISTIYCTKDLCLTPKNVSHEEFIGSTLAYFMHSRYVICICINIDLSLSMLLLCFVMCTVKLTEKSCSHFAVLYTNELAHTMDSVCSQYHSRFMLPKAARLLARVTCVKHLSVEYNKANERGTFSPGDTLTGRVTVVTNKETKVQCFLVRAKGKAEVTWYEQKGQTTVAHSDKKKYFYFEQIILQDRNKRDGSEILSSGRNVYPFTFAIPNTDMPSSYEGKWGKITYSLRAQLTQSIWLVHKTKTEFPFLTKSDFPFASKSEVMIIGLKARN</sequence>
<dbReference type="AlphaFoldDB" id="A0A2U9BUA6"/>
<dbReference type="PANTHER" id="PTHR11188:SF135">
    <property type="entry name" value="ARRESTIN DOMAIN CONTAINING 3-LIKE-RELATED"/>
    <property type="match status" value="1"/>
</dbReference>
<dbReference type="InterPro" id="IPR011022">
    <property type="entry name" value="Arrestin_C-like"/>
</dbReference>
<dbReference type="GO" id="GO:0015031">
    <property type="term" value="P:protein transport"/>
    <property type="evidence" value="ECO:0007669"/>
    <property type="project" value="TreeGrafter"/>
</dbReference>
<feature type="domain" description="Arrestin C-terminal-like" evidence="2">
    <location>
        <begin position="171"/>
        <end position="300"/>
    </location>
</feature>
<accession>A0A2U9BUA6</accession>
<organism evidence="3 4">
    <name type="scientific">Scophthalmus maximus</name>
    <name type="common">Turbot</name>
    <name type="synonym">Psetta maxima</name>
    <dbReference type="NCBI Taxonomy" id="52904"/>
    <lineage>
        <taxon>Eukaryota</taxon>
        <taxon>Metazoa</taxon>
        <taxon>Chordata</taxon>
        <taxon>Craniata</taxon>
        <taxon>Vertebrata</taxon>
        <taxon>Euteleostomi</taxon>
        <taxon>Actinopterygii</taxon>
        <taxon>Neopterygii</taxon>
        <taxon>Teleostei</taxon>
        <taxon>Neoteleostei</taxon>
        <taxon>Acanthomorphata</taxon>
        <taxon>Carangaria</taxon>
        <taxon>Pleuronectiformes</taxon>
        <taxon>Pleuronectoidei</taxon>
        <taxon>Scophthalmidae</taxon>
        <taxon>Scophthalmus</taxon>
    </lineage>
</organism>
<comment type="similarity">
    <text evidence="1">Belongs to the arrestin family.</text>
</comment>
<dbReference type="GO" id="GO:0005886">
    <property type="term" value="C:plasma membrane"/>
    <property type="evidence" value="ECO:0007669"/>
    <property type="project" value="TreeGrafter"/>
</dbReference>
<evidence type="ECO:0000313" key="3">
    <source>
        <dbReference type="EMBL" id="AWP06942.1"/>
    </source>
</evidence>
<dbReference type="Proteomes" id="UP000246464">
    <property type="component" value="Chromosome 9"/>
</dbReference>
<proteinExistence type="inferred from homology"/>
<reference evidence="3 4" key="1">
    <citation type="submission" date="2017-12" db="EMBL/GenBank/DDBJ databases">
        <title>Integrating genomic resources of turbot (Scophthalmus maximus) in depth evaluation of genetic and physical mapping variation across individuals.</title>
        <authorList>
            <person name="Martinez P."/>
        </authorList>
    </citation>
    <scope>NUCLEOTIDE SEQUENCE [LARGE SCALE GENOMIC DNA]</scope>
</reference>
<gene>
    <name evidence="3" type="ORF">SMAX5B_010867</name>
</gene>